<protein>
    <submittedName>
        <fullName evidence="1">Uncharacterized protein</fullName>
    </submittedName>
</protein>
<gene>
    <name evidence="1" type="ORF">CEJ42_16005</name>
</gene>
<accession>A0A246WPZ8</accession>
<dbReference type="Proteomes" id="UP000197596">
    <property type="component" value="Unassembled WGS sequence"/>
</dbReference>
<dbReference type="AlphaFoldDB" id="A0A246WPZ8"/>
<dbReference type="EMBL" id="NJGU01000008">
    <property type="protein sequence ID" value="OWY28125.1"/>
    <property type="molecule type" value="Genomic_DNA"/>
</dbReference>
<evidence type="ECO:0000313" key="2">
    <source>
        <dbReference type="Proteomes" id="UP000197596"/>
    </source>
</evidence>
<comment type="caution">
    <text evidence="1">The sequence shown here is derived from an EMBL/GenBank/DDBJ whole genome shotgun (WGS) entry which is preliminary data.</text>
</comment>
<name>A0A246WPZ8_9BURK</name>
<sequence length="160" mass="19038">MPFETAVRRFLQPLEAVIGIDGIYWNDYRFYSSALLDCPTYERHATARTRAKIEGYYLSTCVRYIWIEIDNRLLQLAAMLPHLDDQEQRYVSAEEANHYHLQRMHQALALRHHQAAARTYYDQKAKQQIGKSYLRSQRRSGRPKLTRDAIREIRVLRKIL</sequence>
<evidence type="ECO:0000313" key="1">
    <source>
        <dbReference type="EMBL" id="OWY28125.1"/>
    </source>
</evidence>
<organism evidence="1 2">
    <name type="scientific">Herbaspirillum robiniae</name>
    <dbReference type="NCBI Taxonomy" id="2014887"/>
    <lineage>
        <taxon>Bacteria</taxon>
        <taxon>Pseudomonadati</taxon>
        <taxon>Pseudomonadota</taxon>
        <taxon>Betaproteobacteria</taxon>
        <taxon>Burkholderiales</taxon>
        <taxon>Oxalobacteraceae</taxon>
        <taxon>Herbaspirillum</taxon>
    </lineage>
</organism>
<reference evidence="1 2" key="1">
    <citation type="submission" date="2017-06" db="EMBL/GenBank/DDBJ databases">
        <title>Herbaspirillum phytohormonus sp. nov., isolated from the root nodule of Robinia pseudoacacia in lead-zinc mine.</title>
        <authorList>
            <person name="Fan M."/>
            <person name="Lin Y."/>
        </authorList>
    </citation>
    <scope>NUCLEOTIDE SEQUENCE [LARGE SCALE GENOMIC DNA]</scope>
    <source>
        <strain evidence="1 2">HZ10</strain>
    </source>
</reference>
<proteinExistence type="predicted"/>